<accession>A0A4R0JPM6</accession>
<dbReference type="GO" id="GO:0003700">
    <property type="term" value="F:DNA-binding transcription factor activity"/>
    <property type="evidence" value="ECO:0007669"/>
    <property type="project" value="InterPro"/>
</dbReference>
<name>A0A4R0JPM6_9ACTN</name>
<dbReference type="InterPro" id="IPR051011">
    <property type="entry name" value="Metal_resp_trans_reg"/>
</dbReference>
<dbReference type="Proteomes" id="UP000293342">
    <property type="component" value="Unassembled WGS sequence"/>
</dbReference>
<reference evidence="5 6" key="1">
    <citation type="submission" date="2019-02" db="EMBL/GenBank/DDBJ databases">
        <title>Kribbella capetownensis sp. nov. and Kribbella speibonae sp. nov., isolated from soil.</title>
        <authorList>
            <person name="Curtis S.M."/>
            <person name="Norton I."/>
            <person name="Everest G.J."/>
            <person name="Meyers P.R."/>
        </authorList>
    </citation>
    <scope>NUCLEOTIDE SEQUENCE [LARGE SCALE GENOMIC DNA]</scope>
    <source>
        <strain evidence="5 6">YM53</strain>
    </source>
</reference>
<dbReference type="EMBL" id="SJKD01000004">
    <property type="protein sequence ID" value="TCC48729.1"/>
    <property type="molecule type" value="Genomic_DNA"/>
</dbReference>
<dbReference type="OrthoDB" id="3460651at2"/>
<keyword evidence="3" id="KW-0804">Transcription</keyword>
<dbReference type="CDD" id="cd00090">
    <property type="entry name" value="HTH_ARSR"/>
    <property type="match status" value="1"/>
</dbReference>
<keyword evidence="6" id="KW-1185">Reference proteome</keyword>
<sequence>MSEFLVDADTLALARFGTSQLTETVSALKLLERPVEPWFRAWKDEHKAAFEAQLAARPVWAALVENAFGRSWVADFLTVPPLEPDQALADELELLTVLDDDQIRADLSVVRTPLPEILLTSTGLADAAAELLRWVWTETVEPDWPRRLRVLQADIVSRTSRLSEQGWSGVLRGLGPDVRWLGDGRIQVNRWDYPTTDVRGRDLMFIAAHSPGVNVSWRKPDRFALTYPVTGIFAGTEAPAEPLVQLLGRNRARILVEAAEPVSTTVLVATTGLSLATVSDHLRVLTDAGLLERRRSGRSVLYWQSDTGRRVVRRPAPVSGFRSGRRAGGR</sequence>
<dbReference type="PANTHER" id="PTHR43132:SF6">
    <property type="entry name" value="HTH-TYPE TRANSCRIPTIONAL REPRESSOR CZRA"/>
    <property type="match status" value="1"/>
</dbReference>
<dbReference type="InterPro" id="IPR001845">
    <property type="entry name" value="HTH_ArsR_DNA-bd_dom"/>
</dbReference>
<dbReference type="PANTHER" id="PTHR43132">
    <property type="entry name" value="ARSENICAL RESISTANCE OPERON REPRESSOR ARSR-RELATED"/>
    <property type="match status" value="1"/>
</dbReference>
<dbReference type="GO" id="GO:0003677">
    <property type="term" value="F:DNA binding"/>
    <property type="evidence" value="ECO:0007669"/>
    <property type="project" value="UniProtKB-KW"/>
</dbReference>
<gene>
    <name evidence="5" type="ORF">E0H75_19315</name>
</gene>
<evidence type="ECO:0000256" key="1">
    <source>
        <dbReference type="ARBA" id="ARBA00023015"/>
    </source>
</evidence>
<dbReference type="Pfam" id="PF12840">
    <property type="entry name" value="HTH_20"/>
    <property type="match status" value="1"/>
</dbReference>
<dbReference type="InterPro" id="IPR036390">
    <property type="entry name" value="WH_DNA-bd_sf"/>
</dbReference>
<dbReference type="InterPro" id="IPR036388">
    <property type="entry name" value="WH-like_DNA-bd_sf"/>
</dbReference>
<evidence type="ECO:0000256" key="2">
    <source>
        <dbReference type="ARBA" id="ARBA00023125"/>
    </source>
</evidence>
<dbReference type="InterPro" id="IPR011991">
    <property type="entry name" value="ArsR-like_HTH"/>
</dbReference>
<dbReference type="RefSeq" id="WP_131514968.1">
    <property type="nucleotide sequence ID" value="NZ_SJKD01000004.1"/>
</dbReference>
<evidence type="ECO:0000313" key="6">
    <source>
        <dbReference type="Proteomes" id="UP000293342"/>
    </source>
</evidence>
<dbReference type="Gene3D" id="1.10.10.10">
    <property type="entry name" value="Winged helix-like DNA-binding domain superfamily/Winged helix DNA-binding domain"/>
    <property type="match status" value="1"/>
</dbReference>
<evidence type="ECO:0000256" key="3">
    <source>
        <dbReference type="ARBA" id="ARBA00023163"/>
    </source>
</evidence>
<comment type="caution">
    <text evidence="5">The sequence shown here is derived from an EMBL/GenBank/DDBJ whole genome shotgun (WGS) entry which is preliminary data.</text>
</comment>
<dbReference type="SMART" id="SM00418">
    <property type="entry name" value="HTH_ARSR"/>
    <property type="match status" value="1"/>
</dbReference>
<feature type="domain" description="HTH arsR-type" evidence="4">
    <location>
        <begin position="245"/>
        <end position="320"/>
    </location>
</feature>
<proteinExistence type="predicted"/>
<dbReference type="SUPFAM" id="SSF46785">
    <property type="entry name" value="Winged helix' DNA-binding domain"/>
    <property type="match status" value="1"/>
</dbReference>
<evidence type="ECO:0000313" key="5">
    <source>
        <dbReference type="EMBL" id="TCC48729.1"/>
    </source>
</evidence>
<keyword evidence="2" id="KW-0238">DNA-binding</keyword>
<organism evidence="5 6">
    <name type="scientific">Kribbella capetownensis</name>
    <dbReference type="NCBI Taxonomy" id="1572659"/>
    <lineage>
        <taxon>Bacteria</taxon>
        <taxon>Bacillati</taxon>
        <taxon>Actinomycetota</taxon>
        <taxon>Actinomycetes</taxon>
        <taxon>Propionibacteriales</taxon>
        <taxon>Kribbellaceae</taxon>
        <taxon>Kribbella</taxon>
    </lineage>
</organism>
<evidence type="ECO:0000259" key="4">
    <source>
        <dbReference type="SMART" id="SM00418"/>
    </source>
</evidence>
<keyword evidence="1" id="KW-0805">Transcription regulation</keyword>
<protein>
    <submittedName>
        <fullName evidence="5">ArsR family transcriptional regulator</fullName>
    </submittedName>
</protein>
<dbReference type="AlphaFoldDB" id="A0A4R0JPM6"/>